<keyword evidence="2" id="KW-1185">Reference proteome</keyword>
<name>D7SIP7_VITVI</name>
<sequence length="42" mass="5047">MKTYHRNLVHRSLKFSVSQNNIIWVTTYVQLSNDKKKQRRGA</sequence>
<evidence type="ECO:0000313" key="2">
    <source>
        <dbReference type="Proteomes" id="UP000009183"/>
    </source>
</evidence>
<proteinExistence type="predicted"/>
<protein>
    <submittedName>
        <fullName evidence="1">Uncharacterized protein</fullName>
    </submittedName>
</protein>
<dbReference type="AlphaFoldDB" id="D7SIP7"/>
<gene>
    <name evidence="1" type="ordered locus">VIT_17s0000g04800</name>
</gene>
<organism evidence="1 2">
    <name type="scientific">Vitis vinifera</name>
    <name type="common">Grape</name>
    <dbReference type="NCBI Taxonomy" id="29760"/>
    <lineage>
        <taxon>Eukaryota</taxon>
        <taxon>Viridiplantae</taxon>
        <taxon>Streptophyta</taxon>
        <taxon>Embryophyta</taxon>
        <taxon>Tracheophyta</taxon>
        <taxon>Spermatophyta</taxon>
        <taxon>Magnoliopsida</taxon>
        <taxon>eudicotyledons</taxon>
        <taxon>Gunneridae</taxon>
        <taxon>Pentapetalae</taxon>
        <taxon>rosids</taxon>
        <taxon>Vitales</taxon>
        <taxon>Vitaceae</taxon>
        <taxon>Viteae</taxon>
        <taxon>Vitis</taxon>
    </lineage>
</organism>
<reference evidence="2" key="1">
    <citation type="journal article" date="2007" name="Nature">
        <title>The grapevine genome sequence suggests ancestral hexaploidization in major angiosperm phyla.</title>
        <authorList>
            <consortium name="The French-Italian Public Consortium for Grapevine Genome Characterization."/>
            <person name="Jaillon O."/>
            <person name="Aury J.-M."/>
            <person name="Noel B."/>
            <person name="Policriti A."/>
            <person name="Clepet C."/>
            <person name="Casagrande A."/>
            <person name="Choisne N."/>
            <person name="Aubourg S."/>
            <person name="Vitulo N."/>
            <person name="Jubin C."/>
            <person name="Vezzi A."/>
            <person name="Legeai F."/>
            <person name="Hugueney P."/>
            <person name="Dasilva C."/>
            <person name="Horner D."/>
            <person name="Mica E."/>
            <person name="Jublot D."/>
            <person name="Poulain J."/>
            <person name="Bruyere C."/>
            <person name="Billault A."/>
            <person name="Segurens B."/>
            <person name="Gouyvenoux M."/>
            <person name="Ugarte E."/>
            <person name="Cattonaro F."/>
            <person name="Anthouard V."/>
            <person name="Vico V."/>
            <person name="Del Fabbro C."/>
            <person name="Alaux M."/>
            <person name="Di Gaspero G."/>
            <person name="Dumas V."/>
            <person name="Felice N."/>
            <person name="Paillard S."/>
            <person name="Juman I."/>
            <person name="Moroldo M."/>
            <person name="Scalabrin S."/>
            <person name="Canaguier A."/>
            <person name="Le Clainche I."/>
            <person name="Malacrida G."/>
            <person name="Durand E."/>
            <person name="Pesole G."/>
            <person name="Laucou V."/>
            <person name="Chatelet P."/>
            <person name="Merdinoglu D."/>
            <person name="Delledonne M."/>
            <person name="Pezzotti M."/>
            <person name="Lecharny A."/>
            <person name="Scarpelli C."/>
            <person name="Artiguenave F."/>
            <person name="Pe M.E."/>
            <person name="Valle G."/>
            <person name="Morgante M."/>
            <person name="Caboche M."/>
            <person name="Adam-Blondon A.-F."/>
            <person name="Weissenbach J."/>
            <person name="Quetier F."/>
            <person name="Wincker P."/>
        </authorList>
    </citation>
    <scope>NUCLEOTIDE SEQUENCE [LARGE SCALE GENOMIC DNA]</scope>
    <source>
        <strain evidence="2">cv. Pinot noir / PN40024</strain>
    </source>
</reference>
<evidence type="ECO:0000313" key="1">
    <source>
        <dbReference type="EMBL" id="CBI15358.3"/>
    </source>
</evidence>
<dbReference type="PaxDb" id="29760-VIT_17s0000g04800.t01"/>
<dbReference type="EMBL" id="FN594950">
    <property type="protein sequence ID" value="CBI15358.3"/>
    <property type="molecule type" value="Genomic_DNA"/>
</dbReference>
<dbReference type="HOGENOM" id="CLU_3261578_0_0_1"/>
<dbReference type="InParanoid" id="D7SIP7"/>
<dbReference type="Proteomes" id="UP000009183">
    <property type="component" value="Chromosome 17"/>
</dbReference>
<accession>D7SIP7</accession>